<feature type="chain" id="PRO_5012587391" description="PKD domain-containing protein" evidence="6">
    <location>
        <begin position="21"/>
        <end position="1823"/>
    </location>
</feature>
<keyword evidence="4" id="KW-1133">Transmembrane helix</keyword>
<organism evidence="8 9">
    <name type="scientific">Flavilitoribacter nigricans (strain ATCC 23147 / DSM 23189 / NBRC 102662 / NCIMB 1420 / SS-2)</name>
    <name type="common">Lewinella nigricans</name>
    <dbReference type="NCBI Taxonomy" id="1122177"/>
    <lineage>
        <taxon>Bacteria</taxon>
        <taxon>Pseudomonadati</taxon>
        <taxon>Bacteroidota</taxon>
        <taxon>Saprospiria</taxon>
        <taxon>Saprospirales</taxon>
        <taxon>Lewinellaceae</taxon>
        <taxon>Flavilitoribacter</taxon>
    </lineage>
</organism>
<dbReference type="Pfam" id="PF18911">
    <property type="entry name" value="PKD_4"/>
    <property type="match status" value="6"/>
</dbReference>
<feature type="domain" description="PKD" evidence="7">
    <location>
        <begin position="147"/>
        <end position="196"/>
    </location>
</feature>
<dbReference type="PANTHER" id="PTHR46730:SF1">
    <property type="entry name" value="PLAT DOMAIN-CONTAINING PROTEIN"/>
    <property type="match status" value="1"/>
</dbReference>
<dbReference type="Pfam" id="PF00801">
    <property type="entry name" value="PKD"/>
    <property type="match status" value="1"/>
</dbReference>
<protein>
    <recommendedName>
        <fullName evidence="7">PKD domain-containing protein</fullName>
    </recommendedName>
</protein>
<evidence type="ECO:0000256" key="2">
    <source>
        <dbReference type="ARBA" id="ARBA00022692"/>
    </source>
</evidence>
<accession>A0A2D0NBG7</accession>
<dbReference type="SMART" id="SM00089">
    <property type="entry name" value="PKD"/>
    <property type="match status" value="10"/>
</dbReference>
<evidence type="ECO:0000313" key="9">
    <source>
        <dbReference type="Proteomes" id="UP000223913"/>
    </source>
</evidence>
<dbReference type="OrthoDB" id="7794186at2"/>
<comment type="subcellular location">
    <subcellularLocation>
        <location evidence="1">Membrane</location>
        <topology evidence="1">Multi-pass membrane protein</topology>
    </subcellularLocation>
</comment>
<dbReference type="Gene3D" id="2.60.40.10">
    <property type="entry name" value="Immunoglobulins"/>
    <property type="match status" value="12"/>
</dbReference>
<dbReference type="Proteomes" id="UP000223913">
    <property type="component" value="Unassembled WGS sequence"/>
</dbReference>
<dbReference type="GO" id="GO:0006816">
    <property type="term" value="P:calcium ion transport"/>
    <property type="evidence" value="ECO:0007669"/>
    <property type="project" value="TreeGrafter"/>
</dbReference>
<keyword evidence="6" id="KW-0732">Signal</keyword>
<feature type="domain" description="PKD" evidence="7">
    <location>
        <begin position="1659"/>
        <end position="1703"/>
    </location>
</feature>
<feature type="domain" description="PKD" evidence="7">
    <location>
        <begin position="1266"/>
        <end position="1310"/>
    </location>
</feature>
<dbReference type="PROSITE" id="PS50093">
    <property type="entry name" value="PKD"/>
    <property type="match status" value="11"/>
</dbReference>
<keyword evidence="9" id="KW-1185">Reference proteome</keyword>
<dbReference type="InterPro" id="IPR022409">
    <property type="entry name" value="PKD/Chitinase_dom"/>
</dbReference>
<evidence type="ECO:0000256" key="1">
    <source>
        <dbReference type="ARBA" id="ARBA00004141"/>
    </source>
</evidence>
<evidence type="ECO:0000256" key="3">
    <source>
        <dbReference type="ARBA" id="ARBA00022737"/>
    </source>
</evidence>
<sequence length="1823" mass="195791">MNWRLHFLVLSMIFFSATLTDLHGQCEITISDDNPCSGSEVSIGVGDPENNADYSWDLDNDGQVDLRGSVFFDYSFPETFTDRTYTITLFKDGSACNSLSVPVKAAPDPTIGVPNGPVTLEGNELKACGAMGTIVLELYNASTTISDNVSYRISWGDGSPPETFDNSTFTASSTISHTYTSFGYFPIFVSVEHTNGCVYSRNYVLYNGGNPSVGLANPGNTVGLCAPATLTFPITNTSGNPPGTEYFIYVNGQEVASYDQEDLPPSFTYTFDIPSCGINTSTGNYENAFDLKIVASNPCNSSAATIEPIEVSTPPEPQFEITPPAYSCTGAVYGFKNTSANVNEVRSGSPSECLQILSPNWTISGASGDDWEIVSGNLFNANNVDIRFLNPGTYTIEMTIVSFACGEYKFSQDITISEQPDLDGDSKLIEVGAGPNGEQCSPYKFEFNSTATGQILSYSWQVESDQDWDFIDGSTSDSPNANFIFYGGGDYHVKLSAANACNTVEWDTMITLQGRPTAVLDIPNFCDQATIDFNNSIVTYGDNGYNIDSYDWTFEGAATTSSNEANPSNIQYNQPGEYVVRLRTSNTCGSVTVRDTFSIQAKDDLMLPPDREVCKSDEPFTLDAGLSGGTWSGPGVNSNGKFDPKFAQNGVNMLTYTFGSGVCTLEEQMEVTVNPLPSVDLGDDLSLCTSNNNITLTASPEGGTWTSMDGAVLDGNKLLVKQTPAGSYGLRYEYEDANGCKASDEISVDLMDGPAVTSSDTSYCNSAKDQELPAVSISGGTWTGTGIKENEFFSPFAAGGAGTYTLTYYYTAPSGCTSQVPIQVSVVDPVKVDAGEDLAICESSDVLLLDSIATPPGGLWFFEGNEMDDAVFDPNQASNGTYKFAYQVGNGVCVVTDTLEVSIADPENFELGPDEAVCENGDQIQLSGTGGLDGIWSGVGIVDSLNGFFDPTDLEPGDYEVTFSRQDDNLACPGVDSKIVKVNPQPIPAFEIPGAVCIDTEFSPVNESTGATKYIWEFGDGSGSSNTNVTHSYANYGSYPVSLEAENSLGCKAIFIDTIEVAPPPDASFMIPEDEGCGPLTIEFENTSQGADISYEWDFGNGQTSTREVPLDPVIYQTNRRDTSFIISLRTFNGCGSDIFRDTILVYPFPLANFGFSVDTGCAPVNVAFANISQGSPDSYFWDFGNGFTSTDQTPASQVFTAGSTPLTYDITLVASNACGADTLSKPLVVYPDEVQAFLNLDNEQGCAPYTLELESFSTPAPYVSWDFGDGQSAGGEQISHTYQEAGTYTVKLNVGNGCREDSTSATITVLPSPDIDFAHSPNLCTEQEIFFSNNSGTLANLKWDFGTGVTSTQGNPTYTFPSTGTYTVSLSGSVTGSGCADTLSKEIIIVEAPSADIQGVDLEGCAPYPARFSSQGSVGDFYKWDFGDGNTSADAEPLHEYVEAGNYTVQLTVSNMQGCEADTIISGITVFPSPKADFTVPDQICGLPASLNLANLSTGADDYQWDLSNGMSSELRSPTLTITDGVDLTINLISANQFGCADTIQKAAQIRDQGLADFILDPGEGCDPLPVIFTNYSQGNLFMWDFGDGTTSTERQPTHIYENPGTFNVRLVASFDGVCADTLSMGGQVNVLASPFADFDWVPVMENGQTTRTINFVNQSKNEVSYFWDFGDGTTSTEEHPTHSYELTQAWQVLLEVTNSLGCKDDTLLTVEPSFIGRLFVPNAFAPQQGIGDATIFLPKGVGLKEYQLQIFSPYGEMLWQSTLLDNGQPAEGWDGTHNGNPLPQDVYVWKITAIFEDGTFWMGTPTEAGGYKRLGSVTLIR</sequence>
<dbReference type="InterPro" id="IPR000601">
    <property type="entry name" value="PKD_dom"/>
</dbReference>
<evidence type="ECO:0000256" key="6">
    <source>
        <dbReference type="SAM" id="SignalP"/>
    </source>
</evidence>
<dbReference type="InterPro" id="IPR035986">
    <property type="entry name" value="PKD_dom_sf"/>
</dbReference>
<gene>
    <name evidence="8" type="ORF">CRP01_15310</name>
</gene>
<dbReference type="SUPFAM" id="SSF49299">
    <property type="entry name" value="PKD domain"/>
    <property type="match status" value="11"/>
</dbReference>
<evidence type="ECO:0000313" key="8">
    <source>
        <dbReference type="EMBL" id="PHN05837.1"/>
    </source>
</evidence>
<feature type="domain" description="PKD" evidence="7">
    <location>
        <begin position="1583"/>
        <end position="1615"/>
    </location>
</feature>
<dbReference type="GO" id="GO:0005261">
    <property type="term" value="F:monoatomic cation channel activity"/>
    <property type="evidence" value="ECO:0007669"/>
    <property type="project" value="TreeGrafter"/>
</dbReference>
<comment type="caution">
    <text evidence="8">The sequence shown here is derived from an EMBL/GenBank/DDBJ whole genome shotgun (WGS) entry which is preliminary data.</text>
</comment>
<reference evidence="8 9" key="1">
    <citation type="submission" date="2017-10" db="EMBL/GenBank/DDBJ databases">
        <title>The draft genome sequence of Lewinella nigricans NBRC 102662.</title>
        <authorList>
            <person name="Wang K."/>
        </authorList>
    </citation>
    <scope>NUCLEOTIDE SEQUENCE [LARGE SCALE GENOMIC DNA]</scope>
    <source>
        <strain evidence="8 9">NBRC 102662</strain>
    </source>
</reference>
<evidence type="ECO:0000256" key="5">
    <source>
        <dbReference type="ARBA" id="ARBA00023136"/>
    </source>
</evidence>
<dbReference type="InterPro" id="IPR013783">
    <property type="entry name" value="Ig-like_fold"/>
</dbReference>
<keyword evidence="3" id="KW-0677">Repeat</keyword>
<feature type="domain" description="PKD" evidence="7">
    <location>
        <begin position="983"/>
        <end position="1050"/>
    </location>
</feature>
<evidence type="ECO:0000259" key="7">
    <source>
        <dbReference type="PROSITE" id="PS50093"/>
    </source>
</evidence>
<feature type="domain" description="PKD" evidence="7">
    <location>
        <begin position="1065"/>
        <end position="1137"/>
    </location>
</feature>
<name>A0A2D0NBG7_FLAN2</name>
<keyword evidence="2" id="KW-0812">Transmembrane</keyword>
<evidence type="ECO:0000256" key="4">
    <source>
        <dbReference type="ARBA" id="ARBA00022989"/>
    </source>
</evidence>
<feature type="domain" description="PKD" evidence="7">
    <location>
        <begin position="549"/>
        <end position="601"/>
    </location>
</feature>
<feature type="domain" description="PKD" evidence="7">
    <location>
        <begin position="468"/>
        <end position="500"/>
    </location>
</feature>
<feature type="domain" description="PKD" evidence="7">
    <location>
        <begin position="1331"/>
        <end position="1374"/>
    </location>
</feature>
<feature type="domain" description="PKD" evidence="7">
    <location>
        <begin position="1150"/>
        <end position="1230"/>
    </location>
</feature>
<dbReference type="GO" id="GO:0005886">
    <property type="term" value="C:plasma membrane"/>
    <property type="evidence" value="ECO:0007669"/>
    <property type="project" value="TreeGrafter"/>
</dbReference>
<feature type="domain" description="PKD" evidence="7">
    <location>
        <begin position="1423"/>
        <end position="1459"/>
    </location>
</feature>
<dbReference type="CDD" id="cd00146">
    <property type="entry name" value="PKD"/>
    <property type="match status" value="9"/>
</dbReference>
<dbReference type="EMBL" id="PDUD01000020">
    <property type="protein sequence ID" value="PHN05837.1"/>
    <property type="molecule type" value="Genomic_DNA"/>
</dbReference>
<keyword evidence="5" id="KW-0472">Membrane</keyword>
<proteinExistence type="predicted"/>
<dbReference type="PANTHER" id="PTHR46730">
    <property type="entry name" value="POLYCYSTIN-1"/>
    <property type="match status" value="1"/>
</dbReference>
<dbReference type="RefSeq" id="WP_099150927.1">
    <property type="nucleotide sequence ID" value="NZ_PDUD01000020.1"/>
</dbReference>
<feature type="signal peptide" evidence="6">
    <location>
        <begin position="1"/>
        <end position="20"/>
    </location>
</feature>